<dbReference type="EMBL" id="CP006019">
    <property type="protein sequence ID" value="AIF69053.1"/>
    <property type="molecule type" value="Genomic_DNA"/>
</dbReference>
<organism evidence="3 4">
    <name type="scientific">Palaeococcus pacificus DY20341</name>
    <dbReference type="NCBI Taxonomy" id="1343739"/>
    <lineage>
        <taxon>Archaea</taxon>
        <taxon>Methanobacteriati</taxon>
        <taxon>Methanobacteriota</taxon>
        <taxon>Thermococci</taxon>
        <taxon>Thermococcales</taxon>
        <taxon>Thermococcaceae</taxon>
        <taxon>Palaeococcus</taxon>
    </lineage>
</organism>
<dbReference type="PROSITE" id="PS50983">
    <property type="entry name" value="FE_B12_PBP"/>
    <property type="match status" value="1"/>
</dbReference>
<dbReference type="Proteomes" id="UP000027981">
    <property type="component" value="Chromosome"/>
</dbReference>
<dbReference type="SUPFAM" id="SSF53807">
    <property type="entry name" value="Helical backbone' metal receptor"/>
    <property type="match status" value="1"/>
</dbReference>
<evidence type="ECO:0000256" key="1">
    <source>
        <dbReference type="ARBA" id="ARBA00022729"/>
    </source>
</evidence>
<dbReference type="InterPro" id="IPR054828">
    <property type="entry name" value="Vit_B12_bind_prot"/>
</dbReference>
<dbReference type="InterPro" id="IPR002491">
    <property type="entry name" value="ABC_transptr_periplasmic_BD"/>
</dbReference>
<name>A0A075LWX3_9EURY</name>
<dbReference type="PANTHER" id="PTHR30535:SF34">
    <property type="entry name" value="MOLYBDATE-BINDING PROTEIN MOLA"/>
    <property type="match status" value="1"/>
</dbReference>
<dbReference type="NCBIfam" id="NF038402">
    <property type="entry name" value="TroA_like"/>
    <property type="match status" value="1"/>
</dbReference>
<reference evidence="4" key="1">
    <citation type="submission" date="2013-06" db="EMBL/GenBank/DDBJ databases">
        <title>Complete Genome Sequence of Hyperthermophilic Palaeococcus pacificus DY20341T, Isolated from a Deep-Sea Hydrothermal Sediments.</title>
        <authorList>
            <person name="Zeng X."/>
            <person name="Shao Z."/>
        </authorList>
    </citation>
    <scope>NUCLEOTIDE SEQUENCE [LARGE SCALE GENOMIC DNA]</scope>
    <source>
        <strain evidence="4">DY20341</strain>
    </source>
</reference>
<dbReference type="RefSeq" id="WP_048164650.1">
    <property type="nucleotide sequence ID" value="NZ_CP006019.1"/>
</dbReference>
<evidence type="ECO:0000313" key="4">
    <source>
        <dbReference type="Proteomes" id="UP000027981"/>
    </source>
</evidence>
<dbReference type="PROSITE" id="PS51257">
    <property type="entry name" value="PROKAR_LIPOPROTEIN"/>
    <property type="match status" value="1"/>
</dbReference>
<dbReference type="GeneID" id="24841760"/>
<proteinExistence type="predicted"/>
<feature type="domain" description="Fe/B12 periplasmic-binding" evidence="2">
    <location>
        <begin position="68"/>
        <end position="314"/>
    </location>
</feature>
<keyword evidence="1" id="KW-0732">Signal</keyword>
<protein>
    <recommendedName>
        <fullName evidence="2">Fe/B12 periplasmic-binding domain-containing protein</fullName>
    </recommendedName>
</protein>
<dbReference type="OrthoDB" id="24039at2157"/>
<sequence length="328" mass="36276">MRKVTYLFVVLMIGVLVSGCISQPTPETITQTMTTTATETITKAPEYYPLMIKDFADREVKIEKEPQKIVSLAPSITETLYFLGALDRVIGVTQFDDYPPNVQDGRTIIGGFSDPNIEVIASLQPDLIIGTSMHLKYLEQLEKIAPVIIVDPKNIDEIYSQIMLLGKVLNKEKEAEGVVNYMKAEVEDVKFKVEGKEKPKVFFISWWNPIYTPGSGTFQGDLIEIAGGENIFNDLNGWAQVNLESVLARDPDVIILSAHAGVTPEEICKSELAKTSAVKEGRIYVVSDDNAISRPGPRIVEGLEELTLFIHPEAFGYSFQPVACEATG</sequence>
<dbReference type="InterPro" id="IPR050902">
    <property type="entry name" value="ABC_Transporter_SBP"/>
</dbReference>
<dbReference type="KEGG" id="ppac:PAP_03165"/>
<evidence type="ECO:0000313" key="3">
    <source>
        <dbReference type="EMBL" id="AIF69053.1"/>
    </source>
</evidence>
<dbReference type="eggNOG" id="arCOG04233">
    <property type="taxonomic scope" value="Archaea"/>
</dbReference>
<dbReference type="Pfam" id="PF01497">
    <property type="entry name" value="Peripla_BP_2"/>
    <property type="match status" value="1"/>
</dbReference>
<evidence type="ECO:0000259" key="2">
    <source>
        <dbReference type="PROSITE" id="PS50983"/>
    </source>
</evidence>
<gene>
    <name evidence="3" type="ORF">PAP_03165</name>
</gene>
<dbReference type="Gene3D" id="3.40.50.1980">
    <property type="entry name" value="Nitrogenase molybdenum iron protein domain"/>
    <property type="match status" value="2"/>
</dbReference>
<accession>A0A075LWX3</accession>
<dbReference type="HOGENOM" id="CLU_038034_2_5_2"/>
<reference evidence="3 4" key="2">
    <citation type="journal article" date="2015" name="Genome Announc.">
        <title>Complete Genome Sequence of Hyperthermophilic Piezophilic Archaeon Palaeococcus pacificus DY20341T, Isolated from Deep-Sea Hydrothermal Sediments.</title>
        <authorList>
            <person name="Zeng X."/>
            <person name="Jebbar M."/>
            <person name="Shao Z."/>
        </authorList>
    </citation>
    <scope>NUCLEOTIDE SEQUENCE [LARGE SCALE GENOMIC DNA]</scope>
    <source>
        <strain evidence="3 4">DY20341</strain>
    </source>
</reference>
<dbReference type="AlphaFoldDB" id="A0A075LWX3"/>
<keyword evidence="4" id="KW-1185">Reference proteome</keyword>
<dbReference type="PANTHER" id="PTHR30535">
    <property type="entry name" value="VITAMIN B12-BINDING PROTEIN"/>
    <property type="match status" value="1"/>
</dbReference>
<dbReference type="STRING" id="1343739.PAP_03165"/>
<dbReference type="CDD" id="cd01143">
    <property type="entry name" value="YvrC"/>
    <property type="match status" value="1"/>
</dbReference>